<dbReference type="SUPFAM" id="SSF52200">
    <property type="entry name" value="Toll/Interleukin receptor TIR domain"/>
    <property type="match status" value="1"/>
</dbReference>
<dbReference type="PANTHER" id="PTHR45661:SF3">
    <property type="entry name" value="IG-LIKE DOMAIN-CONTAINING PROTEIN"/>
    <property type="match status" value="1"/>
</dbReference>
<evidence type="ECO:0000313" key="2">
    <source>
        <dbReference type="Proteomes" id="UP000824132"/>
    </source>
</evidence>
<dbReference type="Proteomes" id="UP000824132">
    <property type="component" value="Unassembled WGS sequence"/>
</dbReference>
<dbReference type="Pfam" id="PF13306">
    <property type="entry name" value="LRR_5"/>
    <property type="match status" value="2"/>
</dbReference>
<dbReference type="Gene3D" id="3.80.10.10">
    <property type="entry name" value="Ribonuclease Inhibitor"/>
    <property type="match status" value="2"/>
</dbReference>
<dbReference type="InterPro" id="IPR035897">
    <property type="entry name" value="Toll_tir_struct_dom_sf"/>
</dbReference>
<name>A0A9D2CXS3_9FIRM</name>
<evidence type="ECO:0000313" key="1">
    <source>
        <dbReference type="EMBL" id="HIZ02931.1"/>
    </source>
</evidence>
<dbReference type="Gene3D" id="3.40.50.10140">
    <property type="entry name" value="Toll/interleukin-1 receptor homology (TIR) domain"/>
    <property type="match status" value="1"/>
</dbReference>
<dbReference type="EMBL" id="DXCL01000009">
    <property type="protein sequence ID" value="HIZ02931.1"/>
    <property type="molecule type" value="Genomic_DNA"/>
</dbReference>
<comment type="caution">
    <text evidence="1">The sequence shown here is derived from an EMBL/GenBank/DDBJ whole genome shotgun (WGS) entry which is preliminary data.</text>
</comment>
<dbReference type="InterPro" id="IPR026906">
    <property type="entry name" value="LRR_5"/>
</dbReference>
<reference evidence="1" key="2">
    <citation type="submission" date="2021-04" db="EMBL/GenBank/DDBJ databases">
        <authorList>
            <person name="Gilroy R."/>
        </authorList>
    </citation>
    <scope>NUCLEOTIDE SEQUENCE</scope>
    <source>
        <strain evidence="1">CHK187-5294</strain>
    </source>
</reference>
<dbReference type="InterPro" id="IPR053139">
    <property type="entry name" value="Surface_bspA-like"/>
</dbReference>
<dbReference type="GO" id="GO:0007165">
    <property type="term" value="P:signal transduction"/>
    <property type="evidence" value="ECO:0007669"/>
    <property type="project" value="InterPro"/>
</dbReference>
<reference evidence="1" key="1">
    <citation type="journal article" date="2021" name="PeerJ">
        <title>Extensive microbial diversity within the chicken gut microbiome revealed by metagenomics and culture.</title>
        <authorList>
            <person name="Gilroy R."/>
            <person name="Ravi A."/>
            <person name="Getino M."/>
            <person name="Pursley I."/>
            <person name="Horton D.L."/>
            <person name="Alikhan N.F."/>
            <person name="Baker D."/>
            <person name="Gharbi K."/>
            <person name="Hall N."/>
            <person name="Watson M."/>
            <person name="Adriaenssens E.M."/>
            <person name="Foster-Nyarko E."/>
            <person name="Jarju S."/>
            <person name="Secka A."/>
            <person name="Antonio M."/>
            <person name="Oren A."/>
            <person name="Chaudhuri R.R."/>
            <person name="La Ragione R."/>
            <person name="Hildebrand F."/>
            <person name="Pallen M.J."/>
        </authorList>
    </citation>
    <scope>NUCLEOTIDE SEQUENCE</scope>
    <source>
        <strain evidence="1">CHK187-5294</strain>
    </source>
</reference>
<proteinExistence type="predicted"/>
<dbReference type="AlphaFoldDB" id="A0A9D2CXS3"/>
<gene>
    <name evidence="1" type="ORF">H9727_01445</name>
</gene>
<organism evidence="1 2">
    <name type="scientific">Candidatus Borkfalkia avistercoris</name>
    <dbReference type="NCBI Taxonomy" id="2838504"/>
    <lineage>
        <taxon>Bacteria</taxon>
        <taxon>Bacillati</taxon>
        <taxon>Bacillota</taxon>
        <taxon>Clostridia</taxon>
        <taxon>Christensenellales</taxon>
        <taxon>Christensenellaceae</taxon>
        <taxon>Candidatus Borkfalkia</taxon>
    </lineage>
</organism>
<protein>
    <submittedName>
        <fullName evidence="1">Leucine-rich repeat protein</fullName>
    </submittedName>
</protein>
<sequence>MYTLSEKIEIIQNAGSLREVQDSGIMPDPDAGEGYYFISYSHKDYKQVFCAVLSLQNEGLKLWYDRGLETGKSWLKDVKRRLYSYYCKGVIFFISDNFLRSESIWNEILMTDSFAKSCVFVSLLKNPLREEIGRIPDDRVREALNRLLRCGRVFPPETSPDMLAGAVLSLNKPKLFQYERAVVEVGGESIDCLEIVGMNDISAKKLVIPQEDEFEGERLPVYKIGDNAFANCIELEELIFPRRWSRVNEKAFYACAHLKKVDFGSPLAEDEATLDLSAFAGCNALTEIAVPPGVDEFYSGSTPPPHIRKIVIPSGDFGDLRFAALQELYEVEIAEDASCNALRFTCCKQLRKVRLPNGLPRIDPYAFIECTSLQSIVIPQSVSSIGLAAFALCEGIDRFSLPEGLLYIDALAFYGNVMEKIVLPASLQKISAGAFACCRGLREVQLDCERLCIADDAFAGCKSLKTVVLNCGQMTMNLEYIGRIDYENLSIQDIFLLKKSDRRSKKTVLDKIFPEAETFYIKDGGVKASFRGGFSRVVSDRQGYKKYVKGRV</sequence>
<accession>A0A9D2CXS3</accession>
<dbReference type="InterPro" id="IPR032675">
    <property type="entry name" value="LRR_dom_sf"/>
</dbReference>
<dbReference type="SUPFAM" id="SSF52058">
    <property type="entry name" value="L domain-like"/>
    <property type="match status" value="1"/>
</dbReference>
<dbReference type="PANTHER" id="PTHR45661">
    <property type="entry name" value="SURFACE ANTIGEN"/>
    <property type="match status" value="1"/>
</dbReference>